<gene>
    <name evidence="15" type="primary">tkt</name>
    <name evidence="15" type="ORF">ACFOEO_10890</name>
</gene>
<dbReference type="Proteomes" id="UP001595637">
    <property type="component" value="Unassembled WGS sequence"/>
</dbReference>
<proteinExistence type="inferred from homology"/>
<dbReference type="EC" id="2.2.1.1" evidence="6 13"/>
<evidence type="ECO:0000256" key="10">
    <source>
        <dbReference type="ARBA" id="ARBA00022842"/>
    </source>
</evidence>
<evidence type="ECO:0000256" key="13">
    <source>
        <dbReference type="NCBIfam" id="TIGR00232"/>
    </source>
</evidence>
<dbReference type="RefSeq" id="WP_380655561.1">
    <property type="nucleotide sequence ID" value="NZ_JBHRVQ010000001.1"/>
</dbReference>
<reference evidence="16" key="1">
    <citation type="journal article" date="2019" name="Int. J. Syst. Evol. Microbiol.">
        <title>The Global Catalogue of Microorganisms (GCM) 10K type strain sequencing project: providing services to taxonomists for standard genome sequencing and annotation.</title>
        <authorList>
            <consortium name="The Broad Institute Genomics Platform"/>
            <consortium name="The Broad Institute Genome Sequencing Center for Infectious Disease"/>
            <person name="Wu L."/>
            <person name="Ma J."/>
        </authorList>
    </citation>
    <scope>NUCLEOTIDE SEQUENCE [LARGE SCALE GENOMIC DNA]</scope>
    <source>
        <strain evidence="16">CCM 7756</strain>
    </source>
</reference>
<dbReference type="InterPro" id="IPR009014">
    <property type="entry name" value="Transketo_C/PFOR_II"/>
</dbReference>
<protein>
    <recommendedName>
        <fullName evidence="7 13">Transketolase</fullName>
        <ecNumber evidence="6 13">2.2.1.1</ecNumber>
    </recommendedName>
</protein>
<dbReference type="NCBIfam" id="TIGR00232">
    <property type="entry name" value="tktlase_bact"/>
    <property type="match status" value="1"/>
</dbReference>
<keyword evidence="11" id="KW-0786">Thiamine pyrophosphate</keyword>
<comment type="catalytic activity">
    <reaction evidence="12">
        <text>D-sedoheptulose 7-phosphate + D-glyceraldehyde 3-phosphate = aldehydo-D-ribose 5-phosphate + D-xylulose 5-phosphate</text>
        <dbReference type="Rhea" id="RHEA:10508"/>
        <dbReference type="ChEBI" id="CHEBI:57483"/>
        <dbReference type="ChEBI" id="CHEBI:57737"/>
        <dbReference type="ChEBI" id="CHEBI:58273"/>
        <dbReference type="ChEBI" id="CHEBI:59776"/>
        <dbReference type="EC" id="2.2.1.1"/>
    </reaction>
</comment>
<comment type="pathway">
    <text evidence="4">Carbohydrate biosynthesis; Calvin cycle.</text>
</comment>
<dbReference type="EMBL" id="JBHRVQ010000001">
    <property type="protein sequence ID" value="MFC3389081.1"/>
    <property type="molecule type" value="Genomic_DNA"/>
</dbReference>
<organism evidence="15 16">
    <name type="scientific">Salinicoccus sesuvii</name>
    <dbReference type="NCBI Taxonomy" id="868281"/>
    <lineage>
        <taxon>Bacteria</taxon>
        <taxon>Bacillati</taxon>
        <taxon>Bacillota</taxon>
        <taxon>Bacilli</taxon>
        <taxon>Bacillales</taxon>
        <taxon>Staphylococcaceae</taxon>
        <taxon>Salinicoccus</taxon>
    </lineage>
</organism>
<dbReference type="Gene3D" id="3.40.50.920">
    <property type="match status" value="1"/>
</dbReference>
<dbReference type="Pfam" id="PF00456">
    <property type="entry name" value="Transketolase_N"/>
    <property type="match status" value="1"/>
</dbReference>
<evidence type="ECO:0000256" key="3">
    <source>
        <dbReference type="ARBA" id="ARBA00004959"/>
    </source>
</evidence>
<dbReference type="InterPro" id="IPR029061">
    <property type="entry name" value="THDP-binding"/>
</dbReference>
<dbReference type="CDD" id="cd07033">
    <property type="entry name" value="TPP_PYR_DXS_TK_like"/>
    <property type="match status" value="1"/>
</dbReference>
<keyword evidence="10" id="KW-0460">Magnesium</keyword>
<evidence type="ECO:0000256" key="4">
    <source>
        <dbReference type="ARBA" id="ARBA00005215"/>
    </source>
</evidence>
<evidence type="ECO:0000256" key="9">
    <source>
        <dbReference type="ARBA" id="ARBA00022723"/>
    </source>
</evidence>
<evidence type="ECO:0000313" key="15">
    <source>
        <dbReference type="EMBL" id="MFC3389081.1"/>
    </source>
</evidence>
<evidence type="ECO:0000256" key="11">
    <source>
        <dbReference type="ARBA" id="ARBA00023052"/>
    </source>
</evidence>
<accession>A0ABV7N657</accession>
<evidence type="ECO:0000256" key="6">
    <source>
        <dbReference type="ARBA" id="ARBA00013152"/>
    </source>
</evidence>
<dbReference type="GO" id="GO:0004802">
    <property type="term" value="F:transketolase activity"/>
    <property type="evidence" value="ECO:0007669"/>
    <property type="project" value="UniProtKB-EC"/>
</dbReference>
<name>A0ABV7N657_9STAP</name>
<dbReference type="SMART" id="SM00861">
    <property type="entry name" value="Transket_pyr"/>
    <property type="match status" value="1"/>
</dbReference>
<evidence type="ECO:0000313" key="16">
    <source>
        <dbReference type="Proteomes" id="UP001595637"/>
    </source>
</evidence>
<dbReference type="CDD" id="cd02012">
    <property type="entry name" value="TPP_TK"/>
    <property type="match status" value="1"/>
</dbReference>
<keyword evidence="8 15" id="KW-0808">Transferase</keyword>
<keyword evidence="9" id="KW-0479">Metal-binding</keyword>
<feature type="domain" description="Transketolase-like pyrimidine-binding" evidence="14">
    <location>
        <begin position="354"/>
        <end position="525"/>
    </location>
</feature>
<comment type="cofactor">
    <cofactor evidence="2">
        <name>thiamine diphosphate</name>
        <dbReference type="ChEBI" id="CHEBI:58937"/>
    </cofactor>
</comment>
<dbReference type="PANTHER" id="PTHR43522:SF2">
    <property type="entry name" value="TRANSKETOLASE 1-RELATED"/>
    <property type="match status" value="1"/>
</dbReference>
<dbReference type="InterPro" id="IPR033247">
    <property type="entry name" value="Transketolase_fam"/>
</dbReference>
<dbReference type="SUPFAM" id="SSF52518">
    <property type="entry name" value="Thiamin diphosphate-binding fold (THDP-binding)"/>
    <property type="match status" value="2"/>
</dbReference>
<evidence type="ECO:0000256" key="2">
    <source>
        <dbReference type="ARBA" id="ARBA00001964"/>
    </source>
</evidence>
<evidence type="ECO:0000256" key="12">
    <source>
        <dbReference type="ARBA" id="ARBA00049473"/>
    </source>
</evidence>
<comment type="caution">
    <text evidence="15">The sequence shown here is derived from an EMBL/GenBank/DDBJ whole genome shotgun (WGS) entry which is preliminary data.</text>
</comment>
<evidence type="ECO:0000256" key="5">
    <source>
        <dbReference type="ARBA" id="ARBA00007131"/>
    </source>
</evidence>
<dbReference type="SUPFAM" id="SSF52922">
    <property type="entry name" value="TK C-terminal domain-like"/>
    <property type="match status" value="1"/>
</dbReference>
<dbReference type="InterPro" id="IPR005475">
    <property type="entry name" value="Transketolase-like_Pyr-bd"/>
</dbReference>
<dbReference type="InterPro" id="IPR005474">
    <property type="entry name" value="Transketolase_N"/>
</dbReference>
<dbReference type="InterPro" id="IPR005478">
    <property type="entry name" value="Transketolase_bac-like"/>
</dbReference>
<dbReference type="Pfam" id="PF22613">
    <property type="entry name" value="Transketolase_C_1"/>
    <property type="match status" value="1"/>
</dbReference>
<dbReference type="Gene3D" id="3.40.50.970">
    <property type="match status" value="2"/>
</dbReference>
<evidence type="ECO:0000259" key="14">
    <source>
        <dbReference type="SMART" id="SM00861"/>
    </source>
</evidence>
<keyword evidence="16" id="KW-1185">Reference proteome</keyword>
<comment type="cofactor">
    <cofactor evidence="1">
        <name>Mg(2+)</name>
        <dbReference type="ChEBI" id="CHEBI:18420"/>
    </cofactor>
</comment>
<dbReference type="PANTHER" id="PTHR43522">
    <property type="entry name" value="TRANSKETOLASE"/>
    <property type="match status" value="1"/>
</dbReference>
<evidence type="ECO:0000256" key="1">
    <source>
        <dbReference type="ARBA" id="ARBA00001946"/>
    </source>
</evidence>
<comment type="similarity">
    <text evidence="5">Belongs to the transketolase family.</text>
</comment>
<dbReference type="InterPro" id="IPR055152">
    <property type="entry name" value="Transketolase-like_C_2"/>
</dbReference>
<evidence type="ECO:0000256" key="7">
    <source>
        <dbReference type="ARBA" id="ARBA00016662"/>
    </source>
</evidence>
<evidence type="ECO:0000256" key="8">
    <source>
        <dbReference type="ARBA" id="ARBA00022679"/>
    </source>
</evidence>
<sequence length="662" mass="74217">MKLDKVSKLSIDTIRTLALDSVESAQHGHLGMPLGSAPMAYELWMNHLSINPENPEWFDRDRFVLSAGHGSILNYILLHLSGFDLTIDDLKRFRQIGSKTPGHPEYGHTEGIEVTTGPLGQGIGHSVGLALSEKYLSETFNKPDLDIIDHYTYSICGDGDLMEGVSYEAASIAGHLKLGKLIVLFDSNNVILDGDVNETFSEDMRKRFESMNWQYLFVEDGQDLEAVSDALAKAKQENESPTIIEVKNIIGFGVDDIQGTHNAHSDPVGADAIGKAKKFYEWDHEEFYVPNEVYENFKNINQRGQEQEEVWSKKLDLYKEKYPEDFASLERIIHKDIDIETQNLYTLFDDVEKMSTRVASSKLINHLADNNLAVIGGSADLSKSNKTALEKFGNFNEEDNFKGRNIKFGVREFAMGTIGNALALSNLRPYVSTFFVFSDYLRPSIRLSALMKLPVTYIFTHDSVAVGQDGPTHQPVEHLLSFRAMPNINVIRPADAFETIGAWIISASSTVTPTLLALGRQDVPILKQNYQFIIDGTIRGAYVLEKKENAEGILIATGSEVHLALEAQERLADENIYVNVVSMPSWELFEIQTESYKQSVLQPNLKKRLSIELGSRYGWEHYTTEDGDIMSIDEFGESGAGDSLVESRGFTVENVIRRYKNL</sequence>
<dbReference type="Pfam" id="PF02779">
    <property type="entry name" value="Transket_pyr"/>
    <property type="match status" value="1"/>
</dbReference>
<comment type="pathway">
    <text evidence="3">Carbohydrate degradation; pentose phosphate pathway.</text>
</comment>